<evidence type="ECO:0000313" key="7">
    <source>
        <dbReference type="EMBL" id="KAJ8289203.1"/>
    </source>
</evidence>
<name>A0A9Q1E3Z0_CONCO</name>
<evidence type="ECO:0000259" key="6">
    <source>
        <dbReference type="PROSITE" id="PS50835"/>
    </source>
</evidence>
<evidence type="ECO:0000313" key="8">
    <source>
        <dbReference type="Proteomes" id="UP001152803"/>
    </source>
</evidence>
<evidence type="ECO:0000256" key="5">
    <source>
        <dbReference type="SAM" id="Phobius"/>
    </source>
</evidence>
<evidence type="ECO:0000256" key="4">
    <source>
        <dbReference type="ARBA" id="ARBA00023180"/>
    </source>
</evidence>
<reference evidence="7" key="1">
    <citation type="journal article" date="2023" name="Science">
        <title>Genome structures resolve the early diversification of teleost fishes.</title>
        <authorList>
            <person name="Parey E."/>
            <person name="Louis A."/>
            <person name="Montfort J."/>
            <person name="Bouchez O."/>
            <person name="Roques C."/>
            <person name="Iampietro C."/>
            <person name="Lluch J."/>
            <person name="Castinel A."/>
            <person name="Donnadieu C."/>
            <person name="Desvignes T."/>
            <person name="Floi Bucao C."/>
            <person name="Jouanno E."/>
            <person name="Wen M."/>
            <person name="Mejri S."/>
            <person name="Dirks R."/>
            <person name="Jansen H."/>
            <person name="Henkel C."/>
            <person name="Chen W.J."/>
            <person name="Zahm M."/>
            <person name="Cabau C."/>
            <person name="Klopp C."/>
            <person name="Thompson A.W."/>
            <person name="Robinson-Rechavi M."/>
            <person name="Braasch I."/>
            <person name="Lecointre G."/>
            <person name="Bobe J."/>
            <person name="Postlethwait J.H."/>
            <person name="Berthelot C."/>
            <person name="Roest Crollius H."/>
            <person name="Guiguen Y."/>
        </authorList>
    </citation>
    <scope>NUCLEOTIDE SEQUENCE</scope>
    <source>
        <strain evidence="7">Concon-B</strain>
    </source>
</reference>
<feature type="domain" description="Ig-like" evidence="6">
    <location>
        <begin position="52"/>
        <end position="151"/>
    </location>
</feature>
<organism evidence="7 8">
    <name type="scientific">Conger conger</name>
    <name type="common">Conger eel</name>
    <name type="synonym">Muraena conger</name>
    <dbReference type="NCBI Taxonomy" id="82655"/>
    <lineage>
        <taxon>Eukaryota</taxon>
        <taxon>Metazoa</taxon>
        <taxon>Chordata</taxon>
        <taxon>Craniata</taxon>
        <taxon>Vertebrata</taxon>
        <taxon>Euteleostomi</taxon>
        <taxon>Actinopterygii</taxon>
        <taxon>Neopterygii</taxon>
        <taxon>Teleostei</taxon>
        <taxon>Anguilliformes</taxon>
        <taxon>Congridae</taxon>
        <taxon>Conger</taxon>
    </lineage>
</organism>
<keyword evidence="5" id="KW-1133">Transmembrane helix</keyword>
<gene>
    <name evidence="7" type="ORF">COCON_G00018620</name>
</gene>
<dbReference type="InterPro" id="IPR013783">
    <property type="entry name" value="Ig-like_fold"/>
</dbReference>
<accession>A0A9Q1E3Z0</accession>
<dbReference type="PANTHER" id="PTHR12080:SF108">
    <property type="entry name" value="VASCULAR ENDOTHELIAL GROWTH FACTOR RECEPTOR 1"/>
    <property type="match status" value="1"/>
</dbReference>
<keyword evidence="2" id="KW-0732">Signal</keyword>
<dbReference type="Proteomes" id="UP001152803">
    <property type="component" value="Unassembled WGS sequence"/>
</dbReference>
<dbReference type="GO" id="GO:0016020">
    <property type="term" value="C:membrane"/>
    <property type="evidence" value="ECO:0007669"/>
    <property type="project" value="UniProtKB-SubCell"/>
</dbReference>
<sequence length="283" mass="30621">MFAATGGNGTERRHRRTGGMMCFRQQGSPAWLFCLLLALCPGRYRGLSVRFPSEEPVYVIPGESLVLEARLEQGGGEQVATVTWEREAEGRSPGKVKVAELPGVAPDPRVSTEQQGATLRLSGFRPEDRGVYTLTVTSRAGAKSSAARTVREYEAIHHVSVGINVSHAVLQCGEAWGSEPRFSWLHEAGAVPPETGRVSPDGTRLHLAAPPCGHYTCIVSNKLGRSSATYSAEPCGRKGSGTAVGVAFLVILLICGGFLGFLLWRRHRKLGNRAERLQEPYEP</sequence>
<dbReference type="InterPro" id="IPR036179">
    <property type="entry name" value="Ig-like_dom_sf"/>
</dbReference>
<dbReference type="InterPro" id="IPR007110">
    <property type="entry name" value="Ig-like_dom"/>
</dbReference>
<dbReference type="Gene3D" id="2.60.40.10">
    <property type="entry name" value="Immunoglobulins"/>
    <property type="match status" value="1"/>
</dbReference>
<dbReference type="InterPro" id="IPR003599">
    <property type="entry name" value="Ig_sub"/>
</dbReference>
<dbReference type="AlphaFoldDB" id="A0A9Q1E3Z0"/>
<dbReference type="EMBL" id="JAFJMO010000001">
    <property type="protein sequence ID" value="KAJ8289203.1"/>
    <property type="molecule type" value="Genomic_DNA"/>
</dbReference>
<dbReference type="InterPro" id="IPR015631">
    <property type="entry name" value="CD2/SLAM_rcpt"/>
</dbReference>
<feature type="transmembrane region" description="Helical" evidence="5">
    <location>
        <begin position="243"/>
        <end position="264"/>
    </location>
</feature>
<comment type="subcellular location">
    <subcellularLocation>
        <location evidence="1">Membrane</location>
    </subcellularLocation>
</comment>
<proteinExistence type="predicted"/>
<evidence type="ECO:0000256" key="1">
    <source>
        <dbReference type="ARBA" id="ARBA00004370"/>
    </source>
</evidence>
<keyword evidence="4" id="KW-0325">Glycoprotein</keyword>
<keyword evidence="5" id="KW-0812">Transmembrane</keyword>
<keyword evidence="8" id="KW-1185">Reference proteome</keyword>
<comment type="caution">
    <text evidence="7">The sequence shown here is derived from an EMBL/GenBank/DDBJ whole genome shotgun (WGS) entry which is preliminary data.</text>
</comment>
<evidence type="ECO:0000256" key="3">
    <source>
        <dbReference type="ARBA" id="ARBA00023136"/>
    </source>
</evidence>
<protein>
    <recommendedName>
        <fullName evidence="6">Ig-like domain-containing protein</fullName>
    </recommendedName>
</protein>
<dbReference type="PROSITE" id="PS50835">
    <property type="entry name" value="IG_LIKE"/>
    <property type="match status" value="1"/>
</dbReference>
<dbReference type="SUPFAM" id="SSF48726">
    <property type="entry name" value="Immunoglobulin"/>
    <property type="match status" value="1"/>
</dbReference>
<dbReference type="PANTHER" id="PTHR12080">
    <property type="entry name" value="SIGNALING LYMPHOCYTIC ACTIVATION MOLECULE"/>
    <property type="match status" value="1"/>
</dbReference>
<dbReference type="OrthoDB" id="8841032at2759"/>
<dbReference type="SMART" id="SM00409">
    <property type="entry name" value="IG"/>
    <property type="match status" value="1"/>
</dbReference>
<dbReference type="GO" id="GO:0005911">
    <property type="term" value="C:cell-cell junction"/>
    <property type="evidence" value="ECO:0007669"/>
    <property type="project" value="TreeGrafter"/>
</dbReference>
<keyword evidence="3 5" id="KW-0472">Membrane</keyword>
<evidence type="ECO:0000256" key="2">
    <source>
        <dbReference type="ARBA" id="ARBA00022729"/>
    </source>
</evidence>